<protein>
    <submittedName>
        <fullName evidence="2">Uncharacterized protein</fullName>
    </submittedName>
</protein>
<gene>
    <name evidence="2" type="ORF">CBR_g55465</name>
</gene>
<name>A0A388K7W1_CHABU</name>
<dbReference type="Proteomes" id="UP000265515">
    <property type="component" value="Unassembled WGS sequence"/>
</dbReference>
<dbReference type="EMBL" id="BFEA01000069">
    <property type="protein sequence ID" value="GBG66121.1"/>
    <property type="molecule type" value="Genomic_DNA"/>
</dbReference>
<evidence type="ECO:0000256" key="1">
    <source>
        <dbReference type="SAM" id="MobiDB-lite"/>
    </source>
</evidence>
<sequence>MELGVTWYVHCSRHFFYPPGEAQTNTDECGLSGYWFHSMAELLDKVRDSMHDLASDGGGEGTVAVEGGGGGGGGEDVRRREVVSMTLRSLLELSQQNIACCWHRAGSEGMVASHVQDLPQTSRCRHDVDAGIDFAREQGYLTMLQVIKCSALDTEHIRLAAQIVAGFASGLSVLPWQPHQRLHGEHWILGMLCDDDFTYWTKNLVRTLVQLVQRRCVAEEELTPSAIVAGTRGEDVKRRPLQKAAMSAICSLANAASDIHAHYHDHLRLRGIAEGREEGEEKVFLQGELAYSSRPSNTVSPKSPKSPNQLGKRYLSYASRLSNGFTTLCPVGWMLESEIPDFTQASTVWAECVKSVLTEESTLDILLAWVTSVPNDSDNIAADSLRILASLWSCRMISWHRFDQRLPADFPPPMDTIKAGTVRDRLKQLVCRCSKHDPKALSSFSKLHLAKILISQNIRGLDSDVTEILLQCLCFWRLALGKRDMDWFACETMETLRDLLTTSNEPDKLRCLIFASPGGENCLRLMLNGDVSRFLSVRFFEERALFNHKLSQYMLKNDWKKPWAVDAEVDVARCVATAAALFGDLLCLNPKPSQLSQVSPYLDTVRGAPVIRTLYQSLCSIVDTPDIQQRVTDKQSTTFPPSFISSFTEALASYNLFPRLVLLVWESLGNPGWRPPFGLFDDINSVLIDASENRMEYFERSVNCLLGMRNATRVLHLLLARHQVLVSSDLLPTLVRLLIIPYPKLQRRLGLQNWEREVHYQIKEHVADMVMLVLPRLEKDLKGQDGPKPLTSTTLSVLSELQLWTAKEDQMDKEKRRRDIEGGTGCGPKVQCLLNHLNVIQGLTGMAMAQQSPTKVIKMATTIAREAKLKINVEGEGEEEMRKDQRLKEAITEAKNRATRRCRMDGVTMEIQVTVSCHETEVSSGTTRREQQDLDHDSEAILKPPVKRAMPKRSPGMD</sequence>
<feature type="compositionally biased region" description="Gly residues" evidence="1">
    <location>
        <begin position="56"/>
        <end position="74"/>
    </location>
</feature>
<accession>A0A388K7W1</accession>
<feature type="compositionally biased region" description="Basic and acidic residues" evidence="1">
    <location>
        <begin position="927"/>
        <end position="940"/>
    </location>
</feature>
<evidence type="ECO:0000313" key="2">
    <source>
        <dbReference type="EMBL" id="GBG66121.1"/>
    </source>
</evidence>
<comment type="caution">
    <text evidence="2">The sequence shown here is derived from an EMBL/GenBank/DDBJ whole genome shotgun (WGS) entry which is preliminary data.</text>
</comment>
<organism evidence="2 3">
    <name type="scientific">Chara braunii</name>
    <name type="common">Braun's stonewort</name>
    <dbReference type="NCBI Taxonomy" id="69332"/>
    <lineage>
        <taxon>Eukaryota</taxon>
        <taxon>Viridiplantae</taxon>
        <taxon>Streptophyta</taxon>
        <taxon>Charophyceae</taxon>
        <taxon>Charales</taxon>
        <taxon>Characeae</taxon>
        <taxon>Chara</taxon>
    </lineage>
</organism>
<feature type="region of interest" description="Disordered" evidence="1">
    <location>
        <begin position="54"/>
        <end position="77"/>
    </location>
</feature>
<feature type="region of interest" description="Disordered" evidence="1">
    <location>
        <begin position="920"/>
        <end position="958"/>
    </location>
</feature>
<dbReference type="AlphaFoldDB" id="A0A388K7W1"/>
<dbReference type="Gramene" id="GBG66121">
    <property type="protein sequence ID" value="GBG66121"/>
    <property type="gene ID" value="CBR_g55465"/>
</dbReference>
<evidence type="ECO:0000313" key="3">
    <source>
        <dbReference type="Proteomes" id="UP000265515"/>
    </source>
</evidence>
<reference evidence="2 3" key="1">
    <citation type="journal article" date="2018" name="Cell">
        <title>The Chara Genome: Secondary Complexity and Implications for Plant Terrestrialization.</title>
        <authorList>
            <person name="Nishiyama T."/>
            <person name="Sakayama H."/>
            <person name="Vries J.D."/>
            <person name="Buschmann H."/>
            <person name="Saint-Marcoux D."/>
            <person name="Ullrich K.K."/>
            <person name="Haas F.B."/>
            <person name="Vanderstraeten L."/>
            <person name="Becker D."/>
            <person name="Lang D."/>
            <person name="Vosolsobe S."/>
            <person name="Rombauts S."/>
            <person name="Wilhelmsson P.K.I."/>
            <person name="Janitza P."/>
            <person name="Kern R."/>
            <person name="Heyl A."/>
            <person name="Rumpler F."/>
            <person name="Villalobos L.I.A.C."/>
            <person name="Clay J.M."/>
            <person name="Skokan R."/>
            <person name="Toyoda A."/>
            <person name="Suzuki Y."/>
            <person name="Kagoshima H."/>
            <person name="Schijlen E."/>
            <person name="Tajeshwar N."/>
            <person name="Catarino B."/>
            <person name="Hetherington A.J."/>
            <person name="Saltykova A."/>
            <person name="Bonnot C."/>
            <person name="Breuninger H."/>
            <person name="Symeonidi A."/>
            <person name="Radhakrishnan G.V."/>
            <person name="Van Nieuwerburgh F."/>
            <person name="Deforce D."/>
            <person name="Chang C."/>
            <person name="Karol K.G."/>
            <person name="Hedrich R."/>
            <person name="Ulvskov P."/>
            <person name="Glockner G."/>
            <person name="Delwiche C.F."/>
            <person name="Petrasek J."/>
            <person name="Van de Peer Y."/>
            <person name="Friml J."/>
            <person name="Beilby M."/>
            <person name="Dolan L."/>
            <person name="Kohara Y."/>
            <person name="Sugano S."/>
            <person name="Fujiyama A."/>
            <person name="Delaux P.-M."/>
            <person name="Quint M."/>
            <person name="TheiBen G."/>
            <person name="Hagemann M."/>
            <person name="Harholt J."/>
            <person name="Dunand C."/>
            <person name="Zachgo S."/>
            <person name="Langdale J."/>
            <person name="Maumus F."/>
            <person name="Straeten D.V.D."/>
            <person name="Gould S.B."/>
            <person name="Rensing S.A."/>
        </authorList>
    </citation>
    <scope>NUCLEOTIDE SEQUENCE [LARGE SCALE GENOMIC DNA]</scope>
    <source>
        <strain evidence="2 3">S276</strain>
    </source>
</reference>
<proteinExistence type="predicted"/>
<keyword evidence="3" id="KW-1185">Reference proteome</keyword>